<dbReference type="Pfam" id="PF00459">
    <property type="entry name" value="Inositol_P"/>
    <property type="match status" value="2"/>
</dbReference>
<dbReference type="SUPFAM" id="SSF56655">
    <property type="entry name" value="Carbohydrate phosphatase"/>
    <property type="match status" value="1"/>
</dbReference>
<dbReference type="GO" id="GO:0008441">
    <property type="term" value="F:3'(2'),5'-bisphosphate nucleotidase activity"/>
    <property type="evidence" value="ECO:0007669"/>
    <property type="project" value="TreeGrafter"/>
</dbReference>
<dbReference type="PRINTS" id="PR00377">
    <property type="entry name" value="IMPHPHTASES"/>
</dbReference>
<gene>
    <name evidence="1" type="ORF">MGWOODY_Smn639</name>
</gene>
<dbReference type="InterPro" id="IPR000760">
    <property type="entry name" value="Inositol_monophosphatase-like"/>
</dbReference>
<accession>A0A161K0W0</accession>
<dbReference type="InterPro" id="IPR050725">
    <property type="entry name" value="CysQ/Inositol_MonoPase"/>
</dbReference>
<dbReference type="GO" id="GO:0050427">
    <property type="term" value="P:3'-phosphoadenosine 5'-phosphosulfate metabolic process"/>
    <property type="evidence" value="ECO:0007669"/>
    <property type="project" value="TreeGrafter"/>
</dbReference>
<dbReference type="PANTHER" id="PTHR43028:SF5">
    <property type="entry name" value="3'(2'),5'-BISPHOSPHATE NUCLEOTIDASE 1"/>
    <property type="match status" value="1"/>
</dbReference>
<dbReference type="Gene3D" id="3.30.540.10">
    <property type="entry name" value="Fructose-1,6-Bisphosphatase, subunit A, domain 1"/>
    <property type="match status" value="1"/>
</dbReference>
<sequence length="250" mass="26427">MTPAPETDAEVARSVALDAAALLRTLCVAGNCADGDLKRRGDAEANTLILDRLRAARPDDFILSEEAADDRSRCAASRVWVVDPLDGTREFGERREDWAVHIGLAVDGVPVAGAVALPATHQIFVTDDAPPAFPPLPARPRMVVSRTRAHEIVQRVAKTLDAELVPMGSAGAKAMAVVEGRAEIYLHAGGQYEWDNCAPVAVAQAAGLHASRIDGSPLVYNCADPLLPDVLICRPEYVEAVLAAVAAATP</sequence>
<protein>
    <submittedName>
        <fullName evidence="1">3'-phosphoadenoside 5'-phosphosulfate metabolism (CysQ)</fullName>
    </submittedName>
</protein>
<name>A0A161K0W0_9ZZZZ</name>
<evidence type="ECO:0000313" key="1">
    <source>
        <dbReference type="EMBL" id="CUS46116.1"/>
    </source>
</evidence>
<dbReference type="GO" id="GO:0000103">
    <property type="term" value="P:sulfate assimilation"/>
    <property type="evidence" value="ECO:0007669"/>
    <property type="project" value="TreeGrafter"/>
</dbReference>
<dbReference type="AlphaFoldDB" id="A0A161K0W0"/>
<dbReference type="Gene3D" id="3.40.190.80">
    <property type="match status" value="1"/>
</dbReference>
<dbReference type="PANTHER" id="PTHR43028">
    <property type="entry name" value="3'(2'),5'-BISPHOSPHATE NUCLEOTIDASE 1"/>
    <property type="match status" value="1"/>
</dbReference>
<proteinExistence type="predicted"/>
<organism evidence="1">
    <name type="scientific">hydrothermal vent metagenome</name>
    <dbReference type="NCBI Taxonomy" id="652676"/>
    <lineage>
        <taxon>unclassified sequences</taxon>
        <taxon>metagenomes</taxon>
        <taxon>ecological metagenomes</taxon>
    </lineage>
</organism>
<reference evidence="1" key="1">
    <citation type="submission" date="2015-10" db="EMBL/GenBank/DDBJ databases">
        <authorList>
            <person name="Gilbert D.G."/>
        </authorList>
    </citation>
    <scope>NUCLEOTIDE SEQUENCE</scope>
</reference>
<dbReference type="EMBL" id="CZQE01000339">
    <property type="protein sequence ID" value="CUS46116.1"/>
    <property type="molecule type" value="Genomic_DNA"/>
</dbReference>
<dbReference type="CDD" id="cd01638">
    <property type="entry name" value="CysQ"/>
    <property type="match status" value="1"/>
</dbReference>